<organism evidence="10 11">
    <name type="scientific">Tegillarca granosa</name>
    <name type="common">Malaysian cockle</name>
    <name type="synonym">Anadara granosa</name>
    <dbReference type="NCBI Taxonomy" id="220873"/>
    <lineage>
        <taxon>Eukaryota</taxon>
        <taxon>Metazoa</taxon>
        <taxon>Spiralia</taxon>
        <taxon>Lophotrochozoa</taxon>
        <taxon>Mollusca</taxon>
        <taxon>Bivalvia</taxon>
        <taxon>Autobranchia</taxon>
        <taxon>Pteriomorphia</taxon>
        <taxon>Arcoida</taxon>
        <taxon>Arcoidea</taxon>
        <taxon>Arcidae</taxon>
        <taxon>Tegillarca</taxon>
    </lineage>
</organism>
<evidence type="ECO:0000313" key="11">
    <source>
        <dbReference type="Proteomes" id="UP001217089"/>
    </source>
</evidence>
<dbReference type="PROSITE" id="PS50262">
    <property type="entry name" value="G_PROTEIN_RECEP_F1_2"/>
    <property type="match status" value="1"/>
</dbReference>
<keyword evidence="2 8" id="KW-0812">Transmembrane</keyword>
<evidence type="ECO:0000256" key="5">
    <source>
        <dbReference type="ARBA" id="ARBA00023136"/>
    </source>
</evidence>
<evidence type="ECO:0000256" key="7">
    <source>
        <dbReference type="ARBA" id="ARBA00023224"/>
    </source>
</evidence>
<evidence type="ECO:0000256" key="8">
    <source>
        <dbReference type="SAM" id="Phobius"/>
    </source>
</evidence>
<keyword evidence="11" id="KW-1185">Reference proteome</keyword>
<feature type="transmembrane region" description="Helical" evidence="8">
    <location>
        <begin position="190"/>
        <end position="210"/>
    </location>
</feature>
<dbReference type="EMBL" id="JARBDR010000813">
    <property type="protein sequence ID" value="KAJ8305448.1"/>
    <property type="molecule type" value="Genomic_DNA"/>
</dbReference>
<evidence type="ECO:0000256" key="2">
    <source>
        <dbReference type="ARBA" id="ARBA00022692"/>
    </source>
</evidence>
<feature type="transmembrane region" description="Helical" evidence="8">
    <location>
        <begin position="141"/>
        <end position="159"/>
    </location>
</feature>
<dbReference type="Pfam" id="PF00001">
    <property type="entry name" value="7tm_1"/>
    <property type="match status" value="1"/>
</dbReference>
<feature type="transmembrane region" description="Helical" evidence="8">
    <location>
        <begin position="77"/>
        <end position="101"/>
    </location>
</feature>
<reference evidence="10 11" key="1">
    <citation type="submission" date="2022-12" db="EMBL/GenBank/DDBJ databases">
        <title>Chromosome-level genome of Tegillarca granosa.</title>
        <authorList>
            <person name="Kim J."/>
        </authorList>
    </citation>
    <scope>NUCLEOTIDE SEQUENCE [LARGE SCALE GENOMIC DNA]</scope>
    <source>
        <strain evidence="10">Teg-2019</strain>
        <tissue evidence="10">Adductor muscle</tissue>
    </source>
</reference>
<dbReference type="InterPro" id="IPR017452">
    <property type="entry name" value="GPCR_Rhodpsn_7TM"/>
</dbReference>
<evidence type="ECO:0000259" key="9">
    <source>
        <dbReference type="PROSITE" id="PS50262"/>
    </source>
</evidence>
<dbReference type="PANTHER" id="PTHR45695">
    <property type="entry name" value="LEUCOKININ RECEPTOR-RELATED"/>
    <property type="match status" value="1"/>
</dbReference>
<gene>
    <name evidence="10" type="ORF">KUTeg_015993</name>
</gene>
<keyword evidence="4" id="KW-0297">G-protein coupled receptor</keyword>
<evidence type="ECO:0000313" key="10">
    <source>
        <dbReference type="EMBL" id="KAJ8305448.1"/>
    </source>
</evidence>
<accession>A0ABQ9EJK4</accession>
<sequence>MENSTLAFSVNENTTEISTQNVTEYDYDYPDFEQPLEELIPVAIVYGTTLILGILGNFLVIFTVLRFQRMKTITNTFLVSLASADLMLILFCVPSKFAGFFSFTWNLGEFMCKAVHYIQNVSAICSVYTMTAMSLERAKRVIGVIWVASAILASPIIVGREHLMVGRKRIGYWCIKNWGHKAWSIVYEIYMLYVILLIPLAFMSFAYINICMELWNITNTCQQMTQNK</sequence>
<feature type="transmembrane region" description="Helical" evidence="8">
    <location>
        <begin position="39"/>
        <end position="65"/>
    </location>
</feature>
<keyword evidence="3 8" id="KW-1133">Transmembrane helix</keyword>
<protein>
    <recommendedName>
        <fullName evidence="9">G-protein coupled receptors family 1 profile domain-containing protein</fullName>
    </recommendedName>
</protein>
<keyword evidence="6" id="KW-0675">Receptor</keyword>
<name>A0ABQ9EJK4_TEGGR</name>
<proteinExistence type="predicted"/>
<dbReference type="SUPFAM" id="SSF81321">
    <property type="entry name" value="Family A G protein-coupled receptor-like"/>
    <property type="match status" value="1"/>
</dbReference>
<comment type="caution">
    <text evidence="10">The sequence shown here is derived from an EMBL/GenBank/DDBJ whole genome shotgun (WGS) entry which is preliminary data.</text>
</comment>
<evidence type="ECO:0000256" key="4">
    <source>
        <dbReference type="ARBA" id="ARBA00023040"/>
    </source>
</evidence>
<comment type="subcellular location">
    <subcellularLocation>
        <location evidence="1">Membrane</location>
        <topology evidence="1">Multi-pass membrane protein</topology>
    </subcellularLocation>
</comment>
<dbReference type="PRINTS" id="PR00237">
    <property type="entry name" value="GPCRRHODOPSN"/>
</dbReference>
<keyword evidence="5 8" id="KW-0472">Membrane</keyword>
<feature type="domain" description="G-protein coupled receptors family 1 profile" evidence="9">
    <location>
        <begin position="56"/>
        <end position="228"/>
    </location>
</feature>
<dbReference type="Proteomes" id="UP001217089">
    <property type="component" value="Unassembled WGS sequence"/>
</dbReference>
<keyword evidence="7" id="KW-0807">Transducer</keyword>
<evidence type="ECO:0000256" key="1">
    <source>
        <dbReference type="ARBA" id="ARBA00004141"/>
    </source>
</evidence>
<evidence type="ECO:0000256" key="3">
    <source>
        <dbReference type="ARBA" id="ARBA00022989"/>
    </source>
</evidence>
<evidence type="ECO:0000256" key="6">
    <source>
        <dbReference type="ARBA" id="ARBA00023170"/>
    </source>
</evidence>
<dbReference type="InterPro" id="IPR000276">
    <property type="entry name" value="GPCR_Rhodpsn"/>
</dbReference>
<dbReference type="Gene3D" id="1.20.1070.10">
    <property type="entry name" value="Rhodopsin 7-helix transmembrane proteins"/>
    <property type="match status" value="1"/>
</dbReference>
<dbReference type="PANTHER" id="PTHR45695:SF9">
    <property type="entry name" value="LEUCOKININ RECEPTOR"/>
    <property type="match status" value="1"/>
</dbReference>